<dbReference type="GO" id="GO:0019843">
    <property type="term" value="F:rRNA binding"/>
    <property type="evidence" value="ECO:0007669"/>
    <property type="project" value="UniProtKB-UniRule"/>
</dbReference>
<dbReference type="InterPro" id="IPR020070">
    <property type="entry name" value="Ribosomal_bL9_N"/>
</dbReference>
<dbReference type="EMBL" id="MOEN01000013">
    <property type="protein sequence ID" value="OMH40562.1"/>
    <property type="molecule type" value="Genomic_DNA"/>
</dbReference>
<dbReference type="InterPro" id="IPR036791">
    <property type="entry name" value="Ribosomal_bL9_C_sf"/>
</dbReference>
<dbReference type="SUPFAM" id="SSF55658">
    <property type="entry name" value="L9 N-domain-like"/>
    <property type="match status" value="1"/>
</dbReference>
<dbReference type="OrthoDB" id="9788336at2"/>
<dbReference type="NCBIfam" id="TIGR00158">
    <property type="entry name" value="L9"/>
    <property type="match status" value="1"/>
</dbReference>
<dbReference type="GO" id="GO:0006412">
    <property type="term" value="P:translation"/>
    <property type="evidence" value="ECO:0007669"/>
    <property type="project" value="UniProtKB-UniRule"/>
</dbReference>
<dbReference type="InterPro" id="IPR000244">
    <property type="entry name" value="Ribosomal_bL9"/>
</dbReference>
<protein>
    <recommendedName>
        <fullName evidence="6 7">Large ribosomal subunit protein bL9</fullName>
    </recommendedName>
</protein>
<sequence>MKVILIQDMENLGKVGDIVEVKDGYGRNYLIPQGIALPATESNVKKVKNEINALKKKAAKQMEKFKELAEKLSSVRVTIKHEAGEEGKLFGSVTTSQIEKALHEAGYEDIEKKQIILEKPIRETGTYDVKIHLFQDIEATITVDVVPLKKEK</sequence>
<reference evidence="10 11" key="1">
    <citation type="submission" date="2016-10" db="EMBL/GenBank/DDBJ databases">
        <title>Genome sequence of a sulfur-reducing bacterium Desulfurobacterium indicum K6013.</title>
        <authorList>
            <person name="Cao J."/>
            <person name="Shao Z."/>
            <person name="Alain K."/>
            <person name="Jebbar M."/>
        </authorList>
    </citation>
    <scope>NUCLEOTIDE SEQUENCE [LARGE SCALE GENOMIC DNA]</scope>
    <source>
        <strain evidence="10 11">K6013</strain>
    </source>
</reference>
<dbReference type="InterPro" id="IPR009027">
    <property type="entry name" value="Ribosomal_bL9/RNase_H1_N"/>
</dbReference>
<evidence type="ECO:0000256" key="1">
    <source>
        <dbReference type="ARBA" id="ARBA00010605"/>
    </source>
</evidence>
<comment type="similarity">
    <text evidence="1 7">Belongs to the bacterial ribosomal protein bL9 family.</text>
</comment>
<evidence type="ECO:0000256" key="8">
    <source>
        <dbReference type="SAM" id="Coils"/>
    </source>
</evidence>
<keyword evidence="8" id="KW-0175">Coiled coil</keyword>
<keyword evidence="5 7" id="KW-0687">Ribonucleoprotein</keyword>
<keyword evidence="4 7" id="KW-0689">Ribosomal protein</keyword>
<dbReference type="SUPFAM" id="SSF55653">
    <property type="entry name" value="Ribosomal protein L9 C-domain"/>
    <property type="match status" value="1"/>
</dbReference>
<dbReference type="GO" id="GO:1990904">
    <property type="term" value="C:ribonucleoprotein complex"/>
    <property type="evidence" value="ECO:0007669"/>
    <property type="project" value="UniProtKB-KW"/>
</dbReference>
<evidence type="ECO:0000256" key="2">
    <source>
        <dbReference type="ARBA" id="ARBA00022730"/>
    </source>
</evidence>
<feature type="coiled-coil region" evidence="8">
    <location>
        <begin position="37"/>
        <end position="75"/>
    </location>
</feature>
<proteinExistence type="inferred from homology"/>
<evidence type="ECO:0000256" key="6">
    <source>
        <dbReference type="ARBA" id="ARBA00035292"/>
    </source>
</evidence>
<dbReference type="GO" id="GO:0003735">
    <property type="term" value="F:structural constituent of ribosome"/>
    <property type="evidence" value="ECO:0007669"/>
    <property type="project" value="InterPro"/>
</dbReference>
<dbReference type="Pfam" id="PF03948">
    <property type="entry name" value="Ribosomal_L9_C"/>
    <property type="match status" value="1"/>
</dbReference>
<dbReference type="InterPro" id="IPR020069">
    <property type="entry name" value="Ribosomal_bL9_C"/>
</dbReference>
<dbReference type="STRING" id="1914305.BLW93_04515"/>
<dbReference type="PROSITE" id="PS00651">
    <property type="entry name" value="RIBOSOMAL_L9"/>
    <property type="match status" value="1"/>
</dbReference>
<dbReference type="RefSeq" id="WP_076712917.1">
    <property type="nucleotide sequence ID" value="NZ_MOEN01000013.1"/>
</dbReference>
<evidence type="ECO:0000256" key="5">
    <source>
        <dbReference type="ARBA" id="ARBA00023274"/>
    </source>
</evidence>
<accession>A0A1R1ML80</accession>
<dbReference type="Pfam" id="PF01281">
    <property type="entry name" value="Ribosomal_L9_N"/>
    <property type="match status" value="1"/>
</dbReference>
<evidence type="ECO:0000256" key="3">
    <source>
        <dbReference type="ARBA" id="ARBA00022884"/>
    </source>
</evidence>
<dbReference type="Gene3D" id="3.10.430.100">
    <property type="entry name" value="Ribosomal protein L9, C-terminal domain"/>
    <property type="match status" value="1"/>
</dbReference>
<organism evidence="10 11">
    <name type="scientific">Desulfurobacterium indicum</name>
    <dbReference type="NCBI Taxonomy" id="1914305"/>
    <lineage>
        <taxon>Bacteria</taxon>
        <taxon>Pseudomonadati</taxon>
        <taxon>Aquificota</taxon>
        <taxon>Aquificia</taxon>
        <taxon>Desulfurobacteriales</taxon>
        <taxon>Desulfurobacteriaceae</taxon>
        <taxon>Desulfurobacterium</taxon>
    </lineage>
</organism>
<gene>
    <name evidence="7" type="primary">rplI</name>
    <name evidence="10" type="ORF">BLW93_04515</name>
</gene>
<comment type="caution">
    <text evidence="10">The sequence shown here is derived from an EMBL/GenBank/DDBJ whole genome shotgun (WGS) entry which is preliminary data.</text>
</comment>
<keyword evidence="3 7" id="KW-0694">RNA-binding</keyword>
<dbReference type="FunFam" id="3.40.5.10:FF:000003">
    <property type="entry name" value="50S ribosomal protein L9"/>
    <property type="match status" value="1"/>
</dbReference>
<dbReference type="AlphaFoldDB" id="A0A1R1ML80"/>
<evidence type="ECO:0000313" key="11">
    <source>
        <dbReference type="Proteomes" id="UP000187408"/>
    </source>
</evidence>
<dbReference type="Proteomes" id="UP000187408">
    <property type="component" value="Unassembled WGS sequence"/>
</dbReference>
<evidence type="ECO:0000256" key="7">
    <source>
        <dbReference type="HAMAP-Rule" id="MF_00503"/>
    </source>
</evidence>
<name>A0A1R1ML80_9BACT</name>
<evidence type="ECO:0000313" key="10">
    <source>
        <dbReference type="EMBL" id="OMH40562.1"/>
    </source>
</evidence>
<feature type="domain" description="Ribosomal protein L9" evidence="9">
    <location>
        <begin position="13"/>
        <end position="40"/>
    </location>
</feature>
<keyword evidence="11" id="KW-1185">Reference proteome</keyword>
<dbReference type="HAMAP" id="MF_00503">
    <property type="entry name" value="Ribosomal_bL9"/>
    <property type="match status" value="1"/>
</dbReference>
<dbReference type="Gene3D" id="3.40.5.10">
    <property type="entry name" value="Ribosomal protein L9, N-terminal domain"/>
    <property type="match status" value="1"/>
</dbReference>
<evidence type="ECO:0000259" key="9">
    <source>
        <dbReference type="PROSITE" id="PS00651"/>
    </source>
</evidence>
<keyword evidence="2 7" id="KW-0699">rRNA-binding</keyword>
<comment type="function">
    <text evidence="7">Binds to the 23S rRNA.</text>
</comment>
<dbReference type="GO" id="GO:0005840">
    <property type="term" value="C:ribosome"/>
    <property type="evidence" value="ECO:0007669"/>
    <property type="project" value="UniProtKB-KW"/>
</dbReference>
<dbReference type="PANTHER" id="PTHR21368">
    <property type="entry name" value="50S RIBOSOMAL PROTEIN L9"/>
    <property type="match status" value="1"/>
</dbReference>
<evidence type="ECO:0000256" key="4">
    <source>
        <dbReference type="ARBA" id="ARBA00022980"/>
    </source>
</evidence>
<dbReference type="InterPro" id="IPR036935">
    <property type="entry name" value="Ribosomal_bL9_N_sf"/>
</dbReference>
<dbReference type="InterPro" id="IPR020594">
    <property type="entry name" value="Ribosomal_bL9_bac/chp"/>
</dbReference>